<dbReference type="EMBL" id="CBTN010000001">
    <property type="protein sequence ID" value="CDH48674.1"/>
    <property type="molecule type" value="Genomic_DNA"/>
</dbReference>
<name>A0A068RFD2_9FUNG</name>
<evidence type="ECO:0000313" key="2">
    <source>
        <dbReference type="EMBL" id="CDH48674.1"/>
    </source>
</evidence>
<dbReference type="OrthoDB" id="2274292at2759"/>
<feature type="region of interest" description="Disordered" evidence="1">
    <location>
        <begin position="21"/>
        <end position="122"/>
    </location>
</feature>
<feature type="compositionally biased region" description="Basic residues" evidence="1">
    <location>
        <begin position="112"/>
        <end position="122"/>
    </location>
</feature>
<protein>
    <submittedName>
        <fullName evidence="2">Uncharacterized protein</fullName>
    </submittedName>
</protein>
<evidence type="ECO:0000256" key="1">
    <source>
        <dbReference type="SAM" id="MobiDB-lite"/>
    </source>
</evidence>
<evidence type="ECO:0000313" key="3">
    <source>
        <dbReference type="Proteomes" id="UP000027586"/>
    </source>
</evidence>
<reference evidence="2" key="1">
    <citation type="submission" date="2013-08" db="EMBL/GenBank/DDBJ databases">
        <title>Gene expansion shapes genome architecture in the human pathogen Lichtheimia corymbifera: an evolutionary genomics analysis in the ancient terrestrial Mucorales (Mucoromycotina).</title>
        <authorList>
            <person name="Schwartze V.U."/>
            <person name="Winter S."/>
            <person name="Shelest E."/>
            <person name="Marcet-Houben M."/>
            <person name="Horn F."/>
            <person name="Wehner S."/>
            <person name="Hoffmann K."/>
            <person name="Riege K."/>
            <person name="Sammeth M."/>
            <person name="Nowrousian M."/>
            <person name="Valiante V."/>
            <person name="Linde J."/>
            <person name="Jacobsen I.D."/>
            <person name="Marz M."/>
            <person name="Brakhage A.A."/>
            <person name="Gabaldon T."/>
            <person name="Bocker S."/>
            <person name="Voigt K."/>
        </authorList>
    </citation>
    <scope>NUCLEOTIDE SEQUENCE [LARGE SCALE GENOMIC DNA]</scope>
    <source>
        <strain evidence="2">FSU 9682</strain>
    </source>
</reference>
<dbReference type="VEuPathDB" id="FungiDB:LCOR_00449.1"/>
<organism evidence="2 3">
    <name type="scientific">Lichtheimia corymbifera JMRC:FSU:9682</name>
    <dbReference type="NCBI Taxonomy" id="1263082"/>
    <lineage>
        <taxon>Eukaryota</taxon>
        <taxon>Fungi</taxon>
        <taxon>Fungi incertae sedis</taxon>
        <taxon>Mucoromycota</taxon>
        <taxon>Mucoromycotina</taxon>
        <taxon>Mucoromycetes</taxon>
        <taxon>Mucorales</taxon>
        <taxon>Lichtheimiaceae</taxon>
        <taxon>Lichtheimia</taxon>
    </lineage>
</organism>
<feature type="compositionally biased region" description="Basic and acidic residues" evidence="1">
    <location>
        <begin position="95"/>
        <end position="104"/>
    </location>
</feature>
<dbReference type="Proteomes" id="UP000027586">
    <property type="component" value="Unassembled WGS sequence"/>
</dbReference>
<keyword evidence="3" id="KW-1185">Reference proteome</keyword>
<comment type="caution">
    <text evidence="2">The sequence shown here is derived from an EMBL/GenBank/DDBJ whole genome shotgun (WGS) entry which is preliminary data.</text>
</comment>
<gene>
    <name evidence="2" type="ORF">LCOR_00449.1</name>
</gene>
<dbReference type="AlphaFoldDB" id="A0A068RFD2"/>
<sequence>MDGLDLPLCPVHTHSTLSRFYSHTPTRSPMGKSAKFYKRPTRKEKESRTLNKVADPAASVQKKTKQKSEKKKEIVTTATVAMDVDPPVQKKAKKNSSDNDKPDYVDLFSGKRTYKKVPPKRK</sequence>
<proteinExistence type="predicted"/>
<accession>A0A068RFD2</accession>